<dbReference type="EMBL" id="MN740245">
    <property type="protein sequence ID" value="QHT95732.1"/>
    <property type="molecule type" value="Genomic_DNA"/>
</dbReference>
<proteinExistence type="predicted"/>
<reference evidence="1" key="1">
    <citation type="journal article" date="2020" name="Nature">
        <title>Giant virus diversity and host interactions through global metagenomics.</title>
        <authorList>
            <person name="Schulz F."/>
            <person name="Roux S."/>
            <person name="Paez-Espino D."/>
            <person name="Jungbluth S."/>
            <person name="Walsh D.A."/>
            <person name="Denef V.J."/>
            <person name="McMahon K.D."/>
            <person name="Konstantinidis K.T."/>
            <person name="Eloe-Fadrosh E.A."/>
            <person name="Kyrpides N.C."/>
            <person name="Woyke T."/>
        </authorList>
    </citation>
    <scope>NUCLEOTIDE SEQUENCE</scope>
    <source>
        <strain evidence="1">GVMAG-M-3300024301-20</strain>
    </source>
</reference>
<evidence type="ECO:0008006" key="2">
    <source>
        <dbReference type="Google" id="ProtNLM"/>
    </source>
</evidence>
<evidence type="ECO:0000313" key="1">
    <source>
        <dbReference type="EMBL" id="QHT95732.1"/>
    </source>
</evidence>
<dbReference type="AlphaFoldDB" id="A0A6C0IRT6"/>
<accession>A0A6C0IRT6</accession>
<organism evidence="1">
    <name type="scientific">viral metagenome</name>
    <dbReference type="NCBI Taxonomy" id="1070528"/>
    <lineage>
        <taxon>unclassified sequences</taxon>
        <taxon>metagenomes</taxon>
        <taxon>organismal metagenomes</taxon>
    </lineage>
</organism>
<name>A0A6C0IRT6_9ZZZZ</name>
<protein>
    <recommendedName>
        <fullName evidence="2">CBM11 domain-containing protein</fullName>
    </recommendedName>
</protein>
<sequence length="190" mass="22648">MRFIIIFFYLFNFVSSFAPRIYYTFLLDNEGWTIEGNQRYSVEAQHIPHTFNREMSRFITGNDTIIHVNSRGDYNDKSLWYFRSPFLQAGDLSNYKYINFSLSCFSGISNSLNKIDHYIRICSNNGLCAKYNVIDAFNMTDKWTTFHVPLNKLLWSDKFNIIIKNVSYIYILGDWTQWYETIGLDNFFIR</sequence>